<keyword evidence="5 13" id="KW-0547">Nucleotide-binding</keyword>
<evidence type="ECO:0000256" key="11">
    <source>
        <dbReference type="ARBA" id="ARBA00047899"/>
    </source>
</evidence>
<comment type="similarity">
    <text evidence="15">Belongs to the TRAFAC class myosin-kinesin ATPase superfamily. Kinesin family.</text>
</comment>
<keyword evidence="3 13" id="KW-0808">Transferase</keyword>
<dbReference type="PROSITE" id="PS00108">
    <property type="entry name" value="PROTEIN_KINASE_ST"/>
    <property type="match status" value="1"/>
</dbReference>
<evidence type="ECO:0000259" key="17">
    <source>
        <dbReference type="PROSITE" id="PS50026"/>
    </source>
</evidence>
<dbReference type="GO" id="GO:0030246">
    <property type="term" value="F:carbohydrate binding"/>
    <property type="evidence" value="ECO:0007669"/>
    <property type="project" value="UniProtKB-KW"/>
</dbReference>
<dbReference type="Pfam" id="PF00225">
    <property type="entry name" value="Kinesin"/>
    <property type="match status" value="1"/>
</dbReference>
<comment type="similarity">
    <text evidence="1">Belongs to the protein kinase superfamily. TKL Ser/Thr protein kinase family. ROCO subfamily.</text>
</comment>
<dbReference type="InterPro" id="IPR027417">
    <property type="entry name" value="P-loop_NTPase"/>
</dbReference>
<evidence type="ECO:0000256" key="1">
    <source>
        <dbReference type="ARBA" id="ARBA00008171"/>
    </source>
</evidence>
<dbReference type="Proteomes" id="UP000053555">
    <property type="component" value="Unassembled WGS sequence"/>
</dbReference>
<dbReference type="SUPFAM" id="SSF51110">
    <property type="entry name" value="alpha-D-mannose-specific plant lectins"/>
    <property type="match status" value="1"/>
</dbReference>
<dbReference type="FunFam" id="3.30.200.20:FF:000195">
    <property type="entry name" value="G-type lectin S-receptor-like serine/threonine-protein kinase"/>
    <property type="match status" value="1"/>
</dbReference>
<gene>
    <name evidence="21" type="ORF">glysoja_047010</name>
</gene>
<evidence type="ECO:0000256" key="15">
    <source>
        <dbReference type="PROSITE-ProRule" id="PRU00283"/>
    </source>
</evidence>
<dbReference type="InterPro" id="IPR001480">
    <property type="entry name" value="Bulb-type_lectin_dom"/>
</dbReference>
<dbReference type="PROSITE" id="PS50067">
    <property type="entry name" value="KINESIN_MOTOR_2"/>
    <property type="match status" value="1"/>
</dbReference>
<dbReference type="GO" id="GO:0106310">
    <property type="term" value="F:protein serine kinase activity"/>
    <property type="evidence" value="ECO:0007669"/>
    <property type="project" value="RHEA"/>
</dbReference>
<proteinExistence type="inferred from homology"/>
<evidence type="ECO:0000256" key="2">
    <source>
        <dbReference type="ARBA" id="ARBA00022527"/>
    </source>
</evidence>
<dbReference type="InterPro" id="IPR036961">
    <property type="entry name" value="Kinesin_motor_dom_sf"/>
</dbReference>
<dbReference type="InterPro" id="IPR001752">
    <property type="entry name" value="Kinesin_motor_dom"/>
</dbReference>
<dbReference type="InterPro" id="IPR000719">
    <property type="entry name" value="Prot_kinase_dom"/>
</dbReference>
<dbReference type="FunFam" id="2.90.10.10:FF:000001">
    <property type="entry name" value="G-type lectin S-receptor-like serine/threonine-protein kinase"/>
    <property type="match status" value="1"/>
</dbReference>
<feature type="domain" description="EGF-like" evidence="17">
    <location>
        <begin position="282"/>
        <end position="318"/>
    </location>
</feature>
<dbReference type="EC" id="2.7.11.1" evidence="13"/>
<feature type="domain" description="Protein kinase" evidence="16">
    <location>
        <begin position="451"/>
        <end position="733"/>
    </location>
</feature>
<evidence type="ECO:0000259" key="20">
    <source>
        <dbReference type="PROSITE" id="PS50948"/>
    </source>
</evidence>
<dbReference type="PIRSF" id="PIRSF000641">
    <property type="entry name" value="SRK"/>
    <property type="match status" value="1"/>
</dbReference>
<dbReference type="GO" id="GO:0004674">
    <property type="term" value="F:protein serine/threonine kinase activity"/>
    <property type="evidence" value="ECO:0007669"/>
    <property type="project" value="UniProtKB-KW"/>
</dbReference>
<dbReference type="InterPro" id="IPR036426">
    <property type="entry name" value="Bulb-type_lectin_dom_sf"/>
</dbReference>
<dbReference type="PROSITE" id="PS50948">
    <property type="entry name" value="PAN"/>
    <property type="match status" value="1"/>
</dbReference>
<dbReference type="InterPro" id="IPR024171">
    <property type="entry name" value="SRK-like_kinase"/>
</dbReference>
<comment type="catalytic activity">
    <reaction evidence="12 13">
        <text>L-seryl-[protein] + ATP = O-phospho-L-seryl-[protein] + ADP + H(+)</text>
        <dbReference type="Rhea" id="RHEA:17989"/>
        <dbReference type="Rhea" id="RHEA-COMP:9863"/>
        <dbReference type="Rhea" id="RHEA-COMP:11604"/>
        <dbReference type="ChEBI" id="CHEBI:15378"/>
        <dbReference type="ChEBI" id="CHEBI:29999"/>
        <dbReference type="ChEBI" id="CHEBI:30616"/>
        <dbReference type="ChEBI" id="CHEBI:83421"/>
        <dbReference type="ChEBI" id="CHEBI:456216"/>
        <dbReference type="EC" id="2.7.11.1"/>
    </reaction>
</comment>
<dbReference type="InterPro" id="IPR000742">
    <property type="entry name" value="EGF"/>
</dbReference>
<evidence type="ECO:0000256" key="4">
    <source>
        <dbReference type="ARBA" id="ARBA00022729"/>
    </source>
</evidence>
<dbReference type="Pfam" id="PF08276">
    <property type="entry name" value="PAN_2"/>
    <property type="match status" value="1"/>
</dbReference>
<dbReference type="PANTHER" id="PTHR32444">
    <property type="entry name" value="BULB-TYPE LECTIN DOMAIN-CONTAINING PROTEIN"/>
    <property type="match status" value="1"/>
</dbReference>
<evidence type="ECO:0000259" key="16">
    <source>
        <dbReference type="PROSITE" id="PS50011"/>
    </source>
</evidence>
<dbReference type="FunFam" id="1.10.510.10:FF:000060">
    <property type="entry name" value="G-type lectin S-receptor-like serine/threonine-protein kinase"/>
    <property type="match status" value="1"/>
</dbReference>
<keyword evidence="21" id="KW-0675">Receptor</keyword>
<dbReference type="InterPro" id="IPR001245">
    <property type="entry name" value="Ser-Thr/Tyr_kinase_cat_dom"/>
</dbReference>
<dbReference type="PROSITE" id="PS50026">
    <property type="entry name" value="EGF_3"/>
    <property type="match status" value="1"/>
</dbReference>
<comment type="similarity">
    <text evidence="13">Belongs to the protein kinase superfamily. Ser/Thr protein kinase family.</text>
</comment>
<dbReference type="GO" id="GO:0007018">
    <property type="term" value="P:microtubule-based movement"/>
    <property type="evidence" value="ECO:0007669"/>
    <property type="project" value="InterPro"/>
</dbReference>
<feature type="domain" description="Kinesin motor" evidence="18">
    <location>
        <begin position="756"/>
        <end position="824"/>
    </location>
</feature>
<dbReference type="PROSITE" id="PS50011">
    <property type="entry name" value="PROTEIN_KINASE_DOM"/>
    <property type="match status" value="1"/>
</dbReference>
<feature type="domain" description="Bulb-type lectin" evidence="19">
    <location>
        <begin position="18"/>
        <end position="139"/>
    </location>
</feature>
<evidence type="ECO:0000259" key="19">
    <source>
        <dbReference type="PROSITE" id="PS50927"/>
    </source>
</evidence>
<dbReference type="SMART" id="SM00108">
    <property type="entry name" value="B_lectin"/>
    <property type="match status" value="1"/>
</dbReference>
<dbReference type="CDD" id="cd00028">
    <property type="entry name" value="B_lectin"/>
    <property type="match status" value="1"/>
</dbReference>
<keyword evidence="14" id="KW-0245">EGF-like domain</keyword>
<dbReference type="GO" id="GO:0048544">
    <property type="term" value="P:recognition of pollen"/>
    <property type="evidence" value="ECO:0007669"/>
    <property type="project" value="InterPro"/>
</dbReference>
<dbReference type="SUPFAM" id="SSF56112">
    <property type="entry name" value="Protein kinase-like (PK-like)"/>
    <property type="match status" value="1"/>
</dbReference>
<dbReference type="SMART" id="SM00473">
    <property type="entry name" value="PAN_AP"/>
    <property type="match status" value="1"/>
</dbReference>
<dbReference type="Gene3D" id="2.90.10.10">
    <property type="entry name" value="Bulb-type lectin domain"/>
    <property type="match status" value="1"/>
</dbReference>
<comment type="catalytic activity">
    <reaction evidence="11 13">
        <text>L-threonyl-[protein] + ATP = O-phospho-L-threonyl-[protein] + ADP + H(+)</text>
        <dbReference type="Rhea" id="RHEA:46608"/>
        <dbReference type="Rhea" id="RHEA-COMP:11060"/>
        <dbReference type="Rhea" id="RHEA-COMP:11605"/>
        <dbReference type="ChEBI" id="CHEBI:15378"/>
        <dbReference type="ChEBI" id="CHEBI:30013"/>
        <dbReference type="ChEBI" id="CHEBI:30616"/>
        <dbReference type="ChEBI" id="CHEBI:61977"/>
        <dbReference type="ChEBI" id="CHEBI:456216"/>
        <dbReference type="EC" id="2.7.11.1"/>
    </reaction>
</comment>
<dbReference type="EMBL" id="KN647734">
    <property type="protein sequence ID" value="KHN36353.1"/>
    <property type="molecule type" value="Genomic_DNA"/>
</dbReference>
<dbReference type="Pfam" id="PF07714">
    <property type="entry name" value="PK_Tyr_Ser-Thr"/>
    <property type="match status" value="1"/>
</dbReference>
<dbReference type="GO" id="GO:0005524">
    <property type="term" value="F:ATP binding"/>
    <property type="evidence" value="ECO:0007669"/>
    <property type="project" value="UniProtKB-KW"/>
</dbReference>
<organism evidence="21">
    <name type="scientific">Glycine soja</name>
    <name type="common">Wild soybean</name>
    <dbReference type="NCBI Taxonomy" id="3848"/>
    <lineage>
        <taxon>Eukaryota</taxon>
        <taxon>Viridiplantae</taxon>
        <taxon>Streptophyta</taxon>
        <taxon>Embryophyta</taxon>
        <taxon>Tracheophyta</taxon>
        <taxon>Spermatophyta</taxon>
        <taxon>Magnoliopsida</taxon>
        <taxon>eudicotyledons</taxon>
        <taxon>Gunneridae</taxon>
        <taxon>Pentapetalae</taxon>
        <taxon>rosids</taxon>
        <taxon>fabids</taxon>
        <taxon>Fabales</taxon>
        <taxon>Fabaceae</taxon>
        <taxon>Papilionoideae</taxon>
        <taxon>50 kb inversion clade</taxon>
        <taxon>NPAAA clade</taxon>
        <taxon>indigoferoid/millettioid clade</taxon>
        <taxon>Phaseoleae</taxon>
        <taxon>Glycine</taxon>
        <taxon>Glycine subgen. Soja</taxon>
    </lineage>
</organism>
<keyword evidence="8" id="KW-1015">Disulfide bond</keyword>
<sequence length="866" mass="97169">MLVFSNPLVFFSQISYATDTITQSQPLLDGSTLVSKEGTFELGFFTPGNSPNHYVGIWFKNIPMRTVVWVANRDNPAKDKSNMLSLSKDGNLILLGKNRSLIWSTNATIAVSNPVVQLLDNGNLVIREEKDDNMDNEENFVWQSFDYPCDTQLQGMKLGWNLKTGLNRYLTAWKNWEDPSSGDFTSGLKLGTNPELVISKGSNEYYRSGPWNGIFSSGVFGFSPNPLFEYKYVQNEDEVYVRYTLKNSSVISIIVLNQTLFLRQRITWIPHTRTWSVYQSLPQDSCDVYNVCGAYGNCMINASPVCQCLEGFKPKSPQGWNQMDWTKGCVRSEPWSCGVKNKDGFRLIAGMKMPDTTHSWINRSMTLEDCKAKCLKNCSCTAFANMDTGGGGSGCSIWFGDLVDLRISESGQDLYVRMAISGTEEKDDGGQENLELPFFDLATIINATNNFSIDNKLGEGGFGPVYKGTMLDGHEIAVKRLSKSSGQGLKEFKNEVILCAKLQHRNLVKVLGCCSEGEEKMLLYEYMPNRSLDSFIFDPAQSKLLDWPTRFNILCAIARGLLYLHQDSRLRIIHRDLKASNILLDNNMNPKISDFGLAKMCGGDQVEGNTNRIVGTYGYMAPEYAIDGLFSIKSDVFSFGVLLLEIISGKKNRTVTYEEHSDNLIGHAWRLWKEGIPEQLIDASLVDSCNISELVRCIQVGLLCLQHHPEDRPNMTTVVVMLSSENSLSQPKVPGFLIKNISIEGEQPCDRERDVSLLTLGCVINALVEHSPHVPYRDSKLTRILRDSLGGKTKTCIIATISPSAYCMEETLTTLDYASHAKSIKNKPEVSYHCYCSLQVTILLKAVLKLCVFFNRQTKRFQRLFC</sequence>
<keyword evidence="4" id="KW-0732">Signal</keyword>
<evidence type="ECO:0000256" key="6">
    <source>
        <dbReference type="ARBA" id="ARBA00022777"/>
    </source>
</evidence>
<comment type="caution">
    <text evidence="14">Lacks conserved residue(s) required for the propagation of feature annotation.</text>
</comment>
<dbReference type="InterPro" id="IPR011009">
    <property type="entry name" value="Kinase-like_dom_sf"/>
</dbReference>
<evidence type="ECO:0000256" key="12">
    <source>
        <dbReference type="ARBA" id="ARBA00048679"/>
    </source>
</evidence>
<dbReference type="Pfam" id="PF00954">
    <property type="entry name" value="S_locus_glycop"/>
    <property type="match status" value="1"/>
</dbReference>
<evidence type="ECO:0000256" key="7">
    <source>
        <dbReference type="ARBA" id="ARBA00022840"/>
    </source>
</evidence>
<dbReference type="InterPro" id="IPR008271">
    <property type="entry name" value="Ser/Thr_kinase_AS"/>
</dbReference>
<evidence type="ECO:0000256" key="3">
    <source>
        <dbReference type="ARBA" id="ARBA00022679"/>
    </source>
</evidence>
<feature type="domain" description="Apple" evidence="20">
    <location>
        <begin position="337"/>
        <end position="419"/>
    </location>
</feature>
<dbReference type="Gene3D" id="3.40.850.10">
    <property type="entry name" value="Kinesin motor domain"/>
    <property type="match status" value="1"/>
</dbReference>
<keyword evidence="9" id="KW-0505">Motor protein</keyword>
<reference evidence="21" key="1">
    <citation type="submission" date="2014-07" db="EMBL/GenBank/DDBJ databases">
        <title>Identification of a novel salt tolerance gene in wild soybean by whole-genome sequencing.</title>
        <authorList>
            <person name="Lam H.-M."/>
            <person name="Qi X."/>
            <person name="Li M.-W."/>
            <person name="Liu X."/>
            <person name="Xie M."/>
            <person name="Ni M."/>
            <person name="Xu X."/>
        </authorList>
    </citation>
    <scope>NUCLEOTIDE SEQUENCE [LARGE SCALE GENOMIC DNA]</scope>
    <source>
        <tissue evidence="21">Root</tissue>
    </source>
</reference>
<dbReference type="Pfam" id="PF01453">
    <property type="entry name" value="B_lectin"/>
    <property type="match status" value="1"/>
</dbReference>
<evidence type="ECO:0000313" key="21">
    <source>
        <dbReference type="EMBL" id="KHN36353.1"/>
    </source>
</evidence>
<evidence type="ECO:0000256" key="10">
    <source>
        <dbReference type="ARBA" id="ARBA00023180"/>
    </source>
</evidence>
<dbReference type="SMART" id="SM00129">
    <property type="entry name" value="KISc"/>
    <property type="match status" value="1"/>
</dbReference>
<dbReference type="CDD" id="cd01098">
    <property type="entry name" value="PAN_AP_plant"/>
    <property type="match status" value="1"/>
</dbReference>
<dbReference type="InterPro" id="IPR003609">
    <property type="entry name" value="Pan_app"/>
</dbReference>
<dbReference type="CDD" id="cd14066">
    <property type="entry name" value="STKc_IRAK"/>
    <property type="match status" value="1"/>
</dbReference>
<dbReference type="GO" id="GO:0003777">
    <property type="term" value="F:microtubule motor activity"/>
    <property type="evidence" value="ECO:0007669"/>
    <property type="project" value="InterPro"/>
</dbReference>
<evidence type="ECO:0000256" key="14">
    <source>
        <dbReference type="PROSITE-ProRule" id="PRU00076"/>
    </source>
</evidence>
<evidence type="ECO:0000256" key="5">
    <source>
        <dbReference type="ARBA" id="ARBA00022741"/>
    </source>
</evidence>
<dbReference type="GO" id="GO:0008017">
    <property type="term" value="F:microtubule binding"/>
    <property type="evidence" value="ECO:0007669"/>
    <property type="project" value="InterPro"/>
</dbReference>
<dbReference type="AlphaFoldDB" id="A0A0B2RV84"/>
<evidence type="ECO:0000256" key="9">
    <source>
        <dbReference type="ARBA" id="ARBA00023175"/>
    </source>
</evidence>
<evidence type="ECO:0000259" key="18">
    <source>
        <dbReference type="PROSITE" id="PS50067"/>
    </source>
</evidence>
<dbReference type="SUPFAM" id="SSF52540">
    <property type="entry name" value="P-loop containing nucleoside triphosphate hydrolases"/>
    <property type="match status" value="1"/>
</dbReference>
<dbReference type="Gene3D" id="3.50.4.10">
    <property type="entry name" value="Hepatocyte Growth Factor"/>
    <property type="match status" value="1"/>
</dbReference>
<keyword evidence="10" id="KW-0325">Glycoprotein</keyword>
<dbReference type="Gene3D" id="3.30.200.20">
    <property type="entry name" value="Phosphorylase Kinase, domain 1"/>
    <property type="match status" value="1"/>
</dbReference>
<keyword evidence="2 13" id="KW-0723">Serine/threonine-protein kinase</keyword>
<evidence type="ECO:0000256" key="13">
    <source>
        <dbReference type="PIRNR" id="PIRNR000641"/>
    </source>
</evidence>
<dbReference type="InterPro" id="IPR000858">
    <property type="entry name" value="S_locus_glycoprot_dom"/>
</dbReference>
<protein>
    <recommendedName>
        <fullName evidence="13">Receptor-like serine/threonine-protein kinase</fullName>
        <ecNumber evidence="13">2.7.11.1</ecNumber>
    </recommendedName>
</protein>
<dbReference type="SMART" id="SM00220">
    <property type="entry name" value="S_TKc"/>
    <property type="match status" value="1"/>
</dbReference>
<keyword evidence="21" id="KW-0430">Lectin</keyword>
<dbReference type="Gene3D" id="1.10.510.10">
    <property type="entry name" value="Transferase(Phosphotransferase) domain 1"/>
    <property type="match status" value="1"/>
</dbReference>
<dbReference type="PANTHER" id="PTHR32444:SF234">
    <property type="entry name" value="RECEPTOR-LIKE SERINE_THREONINE-PROTEIN KINASE"/>
    <property type="match status" value="1"/>
</dbReference>
<keyword evidence="6 13" id="KW-0418">Kinase</keyword>
<accession>A0A0B2RV84</accession>
<keyword evidence="7 13" id="KW-0067">ATP-binding</keyword>
<evidence type="ECO:0000256" key="8">
    <source>
        <dbReference type="ARBA" id="ARBA00023157"/>
    </source>
</evidence>
<name>A0A0B2RV84_GLYSO</name>
<dbReference type="PROSITE" id="PS50927">
    <property type="entry name" value="BULB_LECTIN"/>
    <property type="match status" value="1"/>
</dbReference>